<dbReference type="AlphaFoldDB" id="A0A128FIT0"/>
<dbReference type="EC" id="5.99.1.2" evidence="2"/>
<evidence type="ECO:0000313" key="2">
    <source>
        <dbReference type="EMBL" id="CZF86181.1"/>
    </source>
</evidence>
<sequence>MKALIKERGLESHKALLRQDDIEPGGDGALRRKRSTAPFVMNPEMRELVRSAINLSPHAHKYITGALCWSIDENPILAENPRLALELKERFEAYMFAGINLEDQLIYWVQHTDKGRLEYNYVIPQICLSTGYHWNPIPPGKEYEINLIQDHFNLEFGLDSPDDRRYITEGRKRSFVPQKSKFFLPVPPFEGKSGARSKAIDYLYARIQSFDITCFEDVYRTLASNHFTKSTGLRLVREQRWSLGSSRHGAYVTLLSTDNKPIRLKGFAFSRRFTPGTLFNSRVQDARYDKETTKRVLREMQWEIRNMLMQRAYNQRQRCYPKEINDKPTFRYCRSMPEEYVSPKEISSLLNGMSATIDTHIVIPKFTNNMTQAEFEQIYHALLEVLLILDRRAVEKGTKSYLAHLELLYSLMKQESDLGQHPIDSTYSKTVFSNRQAHPFDRGLTDAAANGSRASQPSSQRHTVGEGENTDHNDDTIRHDRDRVMPYRQGVERLIDSIDRSANPITQPHKKTRDKGPKGPGG</sequence>
<dbReference type="Proteomes" id="UP000073601">
    <property type="component" value="Unassembled WGS sequence"/>
</dbReference>
<feature type="compositionally biased region" description="Polar residues" evidence="1">
    <location>
        <begin position="452"/>
        <end position="462"/>
    </location>
</feature>
<dbReference type="GO" id="GO:0016853">
    <property type="term" value="F:isomerase activity"/>
    <property type="evidence" value="ECO:0007669"/>
    <property type="project" value="UniProtKB-KW"/>
</dbReference>
<evidence type="ECO:0000256" key="1">
    <source>
        <dbReference type="SAM" id="MobiDB-lite"/>
    </source>
</evidence>
<feature type="region of interest" description="Disordered" evidence="1">
    <location>
        <begin position="442"/>
        <end position="522"/>
    </location>
</feature>
<proteinExistence type="predicted"/>
<feature type="compositionally biased region" description="Basic and acidic residues" evidence="1">
    <location>
        <begin position="463"/>
        <end position="499"/>
    </location>
</feature>
<reference evidence="3" key="1">
    <citation type="submission" date="2016-02" db="EMBL/GenBank/DDBJ databases">
        <authorList>
            <person name="Rodrigo-Torres Lidia"/>
            <person name="Arahal R.David."/>
        </authorList>
    </citation>
    <scope>NUCLEOTIDE SEQUENCE [LARGE SCALE GENOMIC DNA]</scope>
    <source>
        <strain evidence="3">CECT 8713</strain>
    </source>
</reference>
<evidence type="ECO:0000313" key="3">
    <source>
        <dbReference type="Proteomes" id="UP000073601"/>
    </source>
</evidence>
<keyword evidence="3" id="KW-1185">Reference proteome</keyword>
<keyword evidence="2" id="KW-0413">Isomerase</keyword>
<organism evidence="2 3">
    <name type="scientific">Grimontia marina</name>
    <dbReference type="NCBI Taxonomy" id="646534"/>
    <lineage>
        <taxon>Bacteria</taxon>
        <taxon>Pseudomonadati</taxon>
        <taxon>Pseudomonadota</taxon>
        <taxon>Gammaproteobacteria</taxon>
        <taxon>Vibrionales</taxon>
        <taxon>Vibrionaceae</taxon>
        <taxon>Grimontia</taxon>
    </lineage>
</organism>
<protein>
    <submittedName>
        <fullName evidence="2">DNA relaxase MbeA</fullName>
        <ecNumber evidence="2">5.99.1.2</ecNumber>
    </submittedName>
</protein>
<dbReference type="EMBL" id="FIZY01000055">
    <property type="protein sequence ID" value="CZF86181.1"/>
    <property type="molecule type" value="Genomic_DNA"/>
</dbReference>
<accession>A0A128FIT0</accession>
<gene>
    <name evidence="2" type="primary">mbeA</name>
    <name evidence="2" type="ORF">GMA8713_04214</name>
</gene>
<name>A0A128FIT0_9GAMM</name>